<dbReference type="InterPro" id="IPR016446">
    <property type="entry name" value="Flavin_OxRdtase_Frp"/>
</dbReference>
<dbReference type="Pfam" id="PF00881">
    <property type="entry name" value="Nitroreductase"/>
    <property type="match status" value="1"/>
</dbReference>
<dbReference type="SUPFAM" id="SSF55469">
    <property type="entry name" value="FMN-dependent nitroreductase-like"/>
    <property type="match status" value="1"/>
</dbReference>
<sequence>MTSNETITHQLAHRSIRDFTNEPLSASTRETLLAVARQTASSQYLQSFSVISITDRALQAEIARVSHQAYVAGPGELLIFVVDQYRASRVAALHTTAPTRLGSMDKFLQGAADATLAVQNTVNAAESLGLGAVILGSIQNDAERLYELLDLPDLTFPILGLLVGHPAKIVQQKPRLPAALTQFTNRYALPTELAAEMHAYDPVVATYYAGRDFNQRADTFSALLTRSATNAPTDRRGDLFQTLRRHGWFPEA</sequence>
<reference evidence="7 8" key="1">
    <citation type="journal article" date="2015" name="Genome Announc.">
        <title>Expanding the biotechnology potential of lactobacilli through comparative genomics of 213 strains and associated genera.</title>
        <authorList>
            <person name="Sun Z."/>
            <person name="Harris H.M."/>
            <person name="McCann A."/>
            <person name="Guo C."/>
            <person name="Argimon S."/>
            <person name="Zhang W."/>
            <person name="Yang X."/>
            <person name="Jeffery I.B."/>
            <person name="Cooney J.C."/>
            <person name="Kagawa T.F."/>
            <person name="Liu W."/>
            <person name="Song Y."/>
            <person name="Salvetti E."/>
            <person name="Wrobel A."/>
            <person name="Rasinkangas P."/>
            <person name="Parkhill J."/>
            <person name="Rea M.C."/>
            <person name="O'Sullivan O."/>
            <person name="Ritari J."/>
            <person name="Douillard F.P."/>
            <person name="Paul Ross R."/>
            <person name="Yang R."/>
            <person name="Briner A.E."/>
            <person name="Felis G.E."/>
            <person name="de Vos W.M."/>
            <person name="Barrangou R."/>
            <person name="Klaenhammer T.R."/>
            <person name="Caufield P.W."/>
            <person name="Cui Y."/>
            <person name="Zhang H."/>
            <person name="O'Toole P.W."/>
        </authorList>
    </citation>
    <scope>NUCLEOTIDE SEQUENCE [LARGE SCALE GENOMIC DNA]</scope>
    <source>
        <strain evidence="7 8">JCM 17158</strain>
    </source>
</reference>
<feature type="domain" description="Nitroreductase" evidence="6">
    <location>
        <begin position="13"/>
        <end position="165"/>
    </location>
</feature>
<accession>A0A0R1JMU7</accession>
<keyword evidence="8" id="KW-1185">Reference proteome</keyword>
<evidence type="ECO:0000256" key="1">
    <source>
        <dbReference type="ARBA" id="ARBA00008366"/>
    </source>
</evidence>
<evidence type="ECO:0000256" key="3">
    <source>
        <dbReference type="ARBA" id="ARBA00022643"/>
    </source>
</evidence>
<evidence type="ECO:0000256" key="4">
    <source>
        <dbReference type="ARBA" id="ARBA00023002"/>
    </source>
</evidence>
<keyword evidence="4 5" id="KW-0560">Oxidoreductase</keyword>
<dbReference type="PANTHER" id="PTHR43425">
    <property type="entry name" value="OXYGEN-INSENSITIVE NADPH NITROREDUCTASE"/>
    <property type="match status" value="1"/>
</dbReference>
<dbReference type="Proteomes" id="UP000051804">
    <property type="component" value="Unassembled WGS sequence"/>
</dbReference>
<dbReference type="RefSeq" id="WP_054721958.1">
    <property type="nucleotide sequence ID" value="NZ_AZDJ01000022.1"/>
</dbReference>
<evidence type="ECO:0000256" key="5">
    <source>
        <dbReference type="PIRNR" id="PIRNR005426"/>
    </source>
</evidence>
<comment type="caution">
    <text evidence="7">The sequence shown here is derived from an EMBL/GenBank/DDBJ whole genome shotgun (WGS) entry which is preliminary data.</text>
</comment>
<evidence type="ECO:0000256" key="2">
    <source>
        <dbReference type="ARBA" id="ARBA00022630"/>
    </source>
</evidence>
<evidence type="ECO:0000313" key="7">
    <source>
        <dbReference type="EMBL" id="KRK72524.1"/>
    </source>
</evidence>
<dbReference type="PATRIC" id="fig|1291734.4.peg.1540"/>
<comment type="similarity">
    <text evidence="1 5">Belongs to the flavin oxidoreductase frp family.</text>
</comment>
<keyword evidence="5" id="KW-0521">NADP</keyword>
<dbReference type="OrthoDB" id="9775805at2"/>
<gene>
    <name evidence="7" type="ORF">FD02_GL001497</name>
</gene>
<dbReference type="PIRSF" id="PIRSF005426">
    <property type="entry name" value="Frp"/>
    <property type="match status" value="1"/>
</dbReference>
<dbReference type="EMBL" id="AZDJ01000022">
    <property type="protein sequence ID" value="KRK72524.1"/>
    <property type="molecule type" value="Genomic_DNA"/>
</dbReference>
<organism evidence="7 8">
    <name type="scientific">Lacticaseibacillus nasuensis JCM 17158</name>
    <dbReference type="NCBI Taxonomy" id="1291734"/>
    <lineage>
        <taxon>Bacteria</taxon>
        <taxon>Bacillati</taxon>
        <taxon>Bacillota</taxon>
        <taxon>Bacilli</taxon>
        <taxon>Lactobacillales</taxon>
        <taxon>Lactobacillaceae</taxon>
        <taxon>Lacticaseibacillus</taxon>
    </lineage>
</organism>
<evidence type="ECO:0000259" key="6">
    <source>
        <dbReference type="Pfam" id="PF00881"/>
    </source>
</evidence>
<protein>
    <submittedName>
        <fullName evidence="7">Oxygen-insensitive NADPH nitroreductase</fullName>
    </submittedName>
</protein>
<proteinExistence type="inferred from homology"/>
<dbReference type="AlphaFoldDB" id="A0A0R1JMU7"/>
<dbReference type="GO" id="GO:0016491">
    <property type="term" value="F:oxidoreductase activity"/>
    <property type="evidence" value="ECO:0007669"/>
    <property type="project" value="UniProtKB-UniRule"/>
</dbReference>
<keyword evidence="3 5" id="KW-0288">FMN</keyword>
<dbReference type="STRING" id="1291734.FD02_GL001497"/>
<dbReference type="InterPro" id="IPR000415">
    <property type="entry name" value="Nitroreductase-like"/>
</dbReference>
<dbReference type="Gene3D" id="3.40.109.10">
    <property type="entry name" value="NADH Oxidase"/>
    <property type="match status" value="1"/>
</dbReference>
<evidence type="ECO:0000313" key="8">
    <source>
        <dbReference type="Proteomes" id="UP000051804"/>
    </source>
</evidence>
<name>A0A0R1JMU7_9LACO</name>
<dbReference type="InterPro" id="IPR029479">
    <property type="entry name" value="Nitroreductase"/>
</dbReference>
<keyword evidence="2 5" id="KW-0285">Flavoprotein</keyword>
<dbReference type="PANTHER" id="PTHR43425:SF2">
    <property type="entry name" value="OXYGEN-INSENSITIVE NADPH NITROREDUCTASE"/>
    <property type="match status" value="1"/>
</dbReference>